<dbReference type="SUPFAM" id="SSF52540">
    <property type="entry name" value="P-loop containing nucleoside triphosphate hydrolases"/>
    <property type="match status" value="1"/>
</dbReference>
<name>A0ABN2YQQ5_9ACTN</name>
<keyword evidence="2" id="KW-1185">Reference proteome</keyword>
<evidence type="ECO:0000313" key="2">
    <source>
        <dbReference type="Proteomes" id="UP001422759"/>
    </source>
</evidence>
<gene>
    <name evidence="1" type="ORF">GCM10009760_03770</name>
</gene>
<dbReference type="GO" id="GO:0016301">
    <property type="term" value="F:kinase activity"/>
    <property type="evidence" value="ECO:0007669"/>
    <property type="project" value="UniProtKB-KW"/>
</dbReference>
<accession>A0ABN2YQQ5</accession>
<proteinExistence type="predicted"/>
<keyword evidence="1" id="KW-0808">Transferase</keyword>
<protein>
    <submittedName>
        <fullName evidence="1">Uridine kinase</fullName>
    </submittedName>
</protein>
<reference evidence="1 2" key="1">
    <citation type="journal article" date="2019" name="Int. J. Syst. Evol. Microbiol.">
        <title>The Global Catalogue of Microorganisms (GCM) 10K type strain sequencing project: providing services to taxonomists for standard genome sequencing and annotation.</title>
        <authorList>
            <consortium name="The Broad Institute Genomics Platform"/>
            <consortium name="The Broad Institute Genome Sequencing Center for Infectious Disease"/>
            <person name="Wu L."/>
            <person name="Ma J."/>
        </authorList>
    </citation>
    <scope>NUCLEOTIDE SEQUENCE [LARGE SCALE GENOMIC DNA]</scope>
    <source>
        <strain evidence="1 2">JCM 14560</strain>
    </source>
</reference>
<dbReference type="EMBL" id="BAAANT010000001">
    <property type="protein sequence ID" value="GAA2130787.1"/>
    <property type="molecule type" value="Genomic_DNA"/>
</dbReference>
<dbReference type="Gene3D" id="3.40.50.300">
    <property type="entry name" value="P-loop containing nucleotide triphosphate hydrolases"/>
    <property type="match status" value="1"/>
</dbReference>
<dbReference type="Proteomes" id="UP001422759">
    <property type="component" value="Unassembled WGS sequence"/>
</dbReference>
<sequence length="213" mass="22842">MSDSSANPAPIALARVVLLSGPSGSGKSSLAERTGLPVLQLDDFYKDGDDPTLPLFPDGGTDWDSPLAWHRDQALAAIRALTTTGRAEVPVYSIPDNGRAGTRVLDLTGSPAFIAEGIFAAEIAAQCAAEDLLGDAICLRNRPLTTAWRRFRRDVREGRKSVPYLLRRGWRLMRAERGIVGRQVALGAYACAGPEAERRVRAAAVHRPATVGV</sequence>
<keyword evidence="1" id="KW-0418">Kinase</keyword>
<dbReference type="RefSeq" id="WP_344459928.1">
    <property type="nucleotide sequence ID" value="NZ_BAAANT010000001.1"/>
</dbReference>
<comment type="caution">
    <text evidence="1">The sequence shown here is derived from an EMBL/GenBank/DDBJ whole genome shotgun (WGS) entry which is preliminary data.</text>
</comment>
<dbReference type="InterPro" id="IPR027417">
    <property type="entry name" value="P-loop_NTPase"/>
</dbReference>
<organism evidence="1 2">
    <name type="scientific">Kitasatospora kazusensis</name>
    <dbReference type="NCBI Taxonomy" id="407974"/>
    <lineage>
        <taxon>Bacteria</taxon>
        <taxon>Bacillati</taxon>
        <taxon>Actinomycetota</taxon>
        <taxon>Actinomycetes</taxon>
        <taxon>Kitasatosporales</taxon>
        <taxon>Streptomycetaceae</taxon>
        <taxon>Kitasatospora</taxon>
    </lineage>
</organism>
<evidence type="ECO:0000313" key="1">
    <source>
        <dbReference type="EMBL" id="GAA2130787.1"/>
    </source>
</evidence>